<protein>
    <recommendedName>
        <fullName evidence="3">Response regulatory domain-containing protein</fullName>
    </recommendedName>
</protein>
<dbReference type="Proteomes" id="UP000619041">
    <property type="component" value="Unassembled WGS sequence"/>
</dbReference>
<evidence type="ECO:0000313" key="4">
    <source>
        <dbReference type="EMBL" id="GGD99480.1"/>
    </source>
</evidence>
<dbReference type="EMBL" id="BMKL01000001">
    <property type="protein sequence ID" value="GGD99480.1"/>
    <property type="molecule type" value="Genomic_DNA"/>
</dbReference>
<keyword evidence="5" id="KW-1185">Reference proteome</keyword>
<dbReference type="InterPro" id="IPR050595">
    <property type="entry name" value="Bact_response_regulator"/>
</dbReference>
<reference evidence="5" key="1">
    <citation type="journal article" date="2019" name="Int. J. Syst. Evol. Microbiol.">
        <title>The Global Catalogue of Microorganisms (GCM) 10K type strain sequencing project: providing services to taxonomists for standard genome sequencing and annotation.</title>
        <authorList>
            <consortium name="The Broad Institute Genomics Platform"/>
            <consortium name="The Broad Institute Genome Sequencing Center for Infectious Disease"/>
            <person name="Wu L."/>
            <person name="Ma J."/>
        </authorList>
    </citation>
    <scope>NUCLEOTIDE SEQUENCE [LARGE SCALE GENOMIC DNA]</scope>
    <source>
        <strain evidence="5">CGMCC 1.15959</strain>
    </source>
</reference>
<evidence type="ECO:0000313" key="5">
    <source>
        <dbReference type="Proteomes" id="UP000619041"/>
    </source>
</evidence>
<gene>
    <name evidence="4" type="ORF">GCM10011515_19120</name>
</gene>
<sequence>MRRSLQLLLHSHGYDVIAHPRANGLAHDPAARRAACLITDLVMPGTDAFELLGQLRQAGWRGKSILISGYPFEDWGERAKEAGFDAALAKPIGNSILLRTIASLLALPDAPAS</sequence>
<name>A0ABQ1SCG1_9SPHN</name>
<dbReference type="Gene3D" id="3.40.50.2300">
    <property type="match status" value="1"/>
</dbReference>
<dbReference type="SUPFAM" id="SSF52172">
    <property type="entry name" value="CheY-like"/>
    <property type="match status" value="1"/>
</dbReference>
<feature type="domain" description="Response regulatory" evidence="3">
    <location>
        <begin position="1"/>
        <end position="105"/>
    </location>
</feature>
<feature type="modified residue" description="4-aspartylphosphate" evidence="2">
    <location>
        <position position="40"/>
    </location>
</feature>
<dbReference type="PROSITE" id="PS50110">
    <property type="entry name" value="RESPONSE_REGULATORY"/>
    <property type="match status" value="1"/>
</dbReference>
<dbReference type="PANTHER" id="PTHR44591">
    <property type="entry name" value="STRESS RESPONSE REGULATOR PROTEIN 1"/>
    <property type="match status" value="1"/>
</dbReference>
<comment type="caution">
    <text evidence="4">The sequence shown here is derived from an EMBL/GenBank/DDBJ whole genome shotgun (WGS) entry which is preliminary data.</text>
</comment>
<keyword evidence="1 2" id="KW-0597">Phosphoprotein</keyword>
<evidence type="ECO:0000256" key="1">
    <source>
        <dbReference type="ARBA" id="ARBA00022553"/>
    </source>
</evidence>
<dbReference type="InterPro" id="IPR001789">
    <property type="entry name" value="Sig_transdc_resp-reg_receiver"/>
</dbReference>
<dbReference type="Pfam" id="PF00072">
    <property type="entry name" value="Response_reg"/>
    <property type="match status" value="1"/>
</dbReference>
<dbReference type="PANTHER" id="PTHR44591:SF25">
    <property type="entry name" value="CHEMOTAXIS TWO-COMPONENT RESPONSE REGULATOR"/>
    <property type="match status" value="1"/>
</dbReference>
<evidence type="ECO:0000259" key="3">
    <source>
        <dbReference type="PROSITE" id="PS50110"/>
    </source>
</evidence>
<proteinExistence type="predicted"/>
<organism evidence="4 5">
    <name type="scientific">Tsuneonella deserti</name>
    <dbReference type="NCBI Taxonomy" id="2035528"/>
    <lineage>
        <taxon>Bacteria</taxon>
        <taxon>Pseudomonadati</taxon>
        <taxon>Pseudomonadota</taxon>
        <taxon>Alphaproteobacteria</taxon>
        <taxon>Sphingomonadales</taxon>
        <taxon>Erythrobacteraceae</taxon>
        <taxon>Tsuneonella</taxon>
    </lineage>
</organism>
<dbReference type="InterPro" id="IPR011006">
    <property type="entry name" value="CheY-like_superfamily"/>
</dbReference>
<evidence type="ECO:0000256" key="2">
    <source>
        <dbReference type="PROSITE-ProRule" id="PRU00169"/>
    </source>
</evidence>
<accession>A0ABQ1SCG1</accession>